<proteinExistence type="inferred from homology"/>
<dbReference type="InterPro" id="IPR010976">
    <property type="entry name" value="B-phosphoglucomutase_hydrolase"/>
</dbReference>
<dbReference type="InterPro" id="IPR006439">
    <property type="entry name" value="HAD-SF_hydro_IA"/>
</dbReference>
<comment type="caution">
    <text evidence="7">The sequence shown here is derived from an EMBL/GenBank/DDBJ whole genome shotgun (WGS) entry which is preliminary data.</text>
</comment>
<evidence type="ECO:0000313" key="7">
    <source>
        <dbReference type="EMBL" id="NMC63433.1"/>
    </source>
</evidence>
<feature type="binding site" evidence="3">
    <location>
        <begin position="8"/>
        <end position="10"/>
    </location>
    <ligand>
        <name>substrate</name>
    </ligand>
</feature>
<feature type="binding site" evidence="3">
    <location>
        <position position="144"/>
    </location>
    <ligand>
        <name>substrate</name>
    </ligand>
</feature>
<sequence>MIKGVIFDLDGVLVSTDEYHYLGWKRVSEEEGFPFDRELNHRLRGVSRMESLDIILEAAGMQLERAEKEIIAARKNGYYREYLESIDKAALLPGAEEILHELIRLGIKRAIASSSKNARLIVERTGILDLVDEIADGNDINESKPSPEVFLIAAKRLCLDASECLVVEDAEAGVEAGLRAGMKVLGIGSRDMLKNAHLVVENLSKITVGRMLSI</sequence>
<dbReference type="Proteomes" id="UP000524246">
    <property type="component" value="Unassembled WGS sequence"/>
</dbReference>
<dbReference type="InterPro" id="IPR023198">
    <property type="entry name" value="PGP-like_dom2"/>
</dbReference>
<dbReference type="NCBIfam" id="TIGR01990">
    <property type="entry name" value="bPGM"/>
    <property type="match status" value="1"/>
</dbReference>
<dbReference type="Pfam" id="PF00702">
    <property type="entry name" value="Hydrolase"/>
    <property type="match status" value="1"/>
</dbReference>
<feature type="binding site" evidence="3">
    <location>
        <position position="24"/>
    </location>
    <ligand>
        <name>substrate</name>
    </ligand>
</feature>
<feature type="binding site" evidence="3">
    <location>
        <position position="75"/>
    </location>
    <ligand>
        <name>substrate</name>
    </ligand>
</feature>
<evidence type="ECO:0000256" key="2">
    <source>
        <dbReference type="PIRSR" id="PIRSR610972-1"/>
    </source>
</evidence>
<dbReference type="SFLD" id="SFLDS00003">
    <property type="entry name" value="Haloacid_Dehalogenase"/>
    <property type="match status" value="1"/>
</dbReference>
<organism evidence="7 8">
    <name type="scientific">SAR324 cluster bacterium</name>
    <dbReference type="NCBI Taxonomy" id="2024889"/>
    <lineage>
        <taxon>Bacteria</taxon>
        <taxon>Deltaproteobacteria</taxon>
        <taxon>SAR324 cluster</taxon>
    </lineage>
</organism>
<feature type="binding site" evidence="3">
    <location>
        <position position="51"/>
    </location>
    <ligand>
        <name>substrate</name>
    </ligand>
</feature>
<evidence type="ECO:0000256" key="6">
    <source>
        <dbReference type="SAM" id="Coils"/>
    </source>
</evidence>
<feature type="active site" description="Nucleophile" evidence="2">
    <location>
        <position position="8"/>
    </location>
</feature>
<dbReference type="Gene3D" id="3.40.50.1000">
    <property type="entry name" value="HAD superfamily/HAD-like"/>
    <property type="match status" value="1"/>
</dbReference>
<dbReference type="NCBIfam" id="TIGR01509">
    <property type="entry name" value="HAD-SF-IA-v3"/>
    <property type="match status" value="1"/>
</dbReference>
<dbReference type="SUPFAM" id="SSF56784">
    <property type="entry name" value="HAD-like"/>
    <property type="match status" value="1"/>
</dbReference>
<feature type="binding site" evidence="4">
    <location>
        <position position="10"/>
    </location>
    <ligand>
        <name>Mg(2+)</name>
        <dbReference type="ChEBI" id="CHEBI:18420"/>
    </ligand>
</feature>
<dbReference type="PANTHER" id="PTHR18901">
    <property type="entry name" value="2-DEOXYGLUCOSE-6-PHOSPHATE PHOSPHATASE 2"/>
    <property type="match status" value="1"/>
</dbReference>
<evidence type="ECO:0000313" key="8">
    <source>
        <dbReference type="Proteomes" id="UP000524246"/>
    </source>
</evidence>
<feature type="binding site" evidence="4">
    <location>
        <position position="169"/>
    </location>
    <ligand>
        <name>Mg(2+)</name>
        <dbReference type="ChEBI" id="CHEBI:18420"/>
    </ligand>
</feature>
<name>A0A7X9IJT9_9DELT</name>
<feature type="binding site" evidence="4">
    <location>
        <position position="8"/>
    </location>
    <ligand>
        <name>Mg(2+)</name>
        <dbReference type="ChEBI" id="CHEBI:18420"/>
    </ligand>
</feature>
<evidence type="ECO:0000256" key="3">
    <source>
        <dbReference type="PIRSR" id="PIRSR610972-2"/>
    </source>
</evidence>
<accession>A0A7X9IJT9</accession>
<feature type="site" description="Important for catalytic activity and assists the phosphoryl transfer reaction to Asp8 by balancing charge and orienting the reacting groups" evidence="5">
    <location>
        <position position="113"/>
    </location>
</feature>
<keyword evidence="6" id="KW-0175">Coiled coil</keyword>
<gene>
    <name evidence="7" type="primary">pgmB</name>
    <name evidence="7" type="ORF">GYA55_09740</name>
</gene>
<dbReference type="SFLD" id="SFLDG01135">
    <property type="entry name" value="C1.5.6:_HAD__Beta-PGM__Phospha"/>
    <property type="match status" value="1"/>
</dbReference>
<protein>
    <submittedName>
        <fullName evidence="7">Beta-phosphoglucomutase</fullName>
        <ecNumber evidence="7">5.4.2.6</ecNumber>
    </submittedName>
</protein>
<dbReference type="GO" id="GO:0000287">
    <property type="term" value="F:magnesium ion binding"/>
    <property type="evidence" value="ECO:0007669"/>
    <property type="project" value="InterPro"/>
</dbReference>
<dbReference type="AlphaFoldDB" id="A0A7X9IJT9"/>
<feature type="active site" description="Proton donor/acceptor" evidence="2">
    <location>
        <position position="10"/>
    </location>
</feature>
<dbReference type="InterPro" id="IPR036412">
    <property type="entry name" value="HAD-like_sf"/>
</dbReference>
<dbReference type="GO" id="GO:0008801">
    <property type="term" value="F:beta-phosphoglucomutase activity"/>
    <property type="evidence" value="ECO:0007669"/>
    <property type="project" value="UniProtKB-EC"/>
</dbReference>
<dbReference type="EMBL" id="JAAZON010000439">
    <property type="protein sequence ID" value="NMC63433.1"/>
    <property type="molecule type" value="Genomic_DNA"/>
</dbReference>
<evidence type="ECO:0000256" key="4">
    <source>
        <dbReference type="PIRSR" id="PIRSR610972-3"/>
    </source>
</evidence>
<keyword evidence="4" id="KW-0479">Metal-binding</keyword>
<comment type="cofactor">
    <cofactor evidence="4">
        <name>Mg(2+)</name>
        <dbReference type="ChEBI" id="CHEBI:18420"/>
    </cofactor>
    <text evidence="4">Binds 2 magnesium ions per subunit.</text>
</comment>
<feature type="site" description="Important for catalytic activity and assists the phosphoryl transfer reaction to Asp8 by balancing charge and orienting the reacting groups" evidence="5">
    <location>
        <position position="144"/>
    </location>
</feature>
<dbReference type="InterPro" id="IPR010972">
    <property type="entry name" value="Beta-PGM"/>
</dbReference>
<feature type="binding site" evidence="3">
    <location>
        <begin position="113"/>
        <end position="117"/>
    </location>
    <ligand>
        <name>substrate</name>
    </ligand>
</feature>
<feature type="binding site" evidence="3">
    <location>
        <begin position="43"/>
        <end position="48"/>
    </location>
    <ligand>
        <name>substrate</name>
    </ligand>
</feature>
<dbReference type="PRINTS" id="PR00413">
    <property type="entry name" value="HADHALOGNASE"/>
</dbReference>
<evidence type="ECO:0000256" key="5">
    <source>
        <dbReference type="PIRSR" id="PIRSR610972-4"/>
    </source>
</evidence>
<dbReference type="InterPro" id="IPR023214">
    <property type="entry name" value="HAD_sf"/>
</dbReference>
<comment type="similarity">
    <text evidence="1">Belongs to the HAD-like hydrolase superfamily. CbbY/CbbZ/Gph/YieH family.</text>
</comment>
<dbReference type="PANTHER" id="PTHR18901:SF38">
    <property type="entry name" value="PSEUDOURIDINE-5'-PHOSPHATASE"/>
    <property type="match status" value="1"/>
</dbReference>
<keyword evidence="4" id="KW-0460">Magnesium</keyword>
<evidence type="ECO:0000256" key="1">
    <source>
        <dbReference type="ARBA" id="ARBA00006171"/>
    </source>
</evidence>
<reference evidence="7 8" key="1">
    <citation type="journal article" date="2020" name="Biotechnol. Biofuels">
        <title>New insights from the biogas microbiome by comprehensive genome-resolved metagenomics of nearly 1600 species originating from multiple anaerobic digesters.</title>
        <authorList>
            <person name="Campanaro S."/>
            <person name="Treu L."/>
            <person name="Rodriguez-R L.M."/>
            <person name="Kovalovszki A."/>
            <person name="Ziels R.M."/>
            <person name="Maus I."/>
            <person name="Zhu X."/>
            <person name="Kougias P.G."/>
            <person name="Basile A."/>
            <person name="Luo G."/>
            <person name="Schluter A."/>
            <person name="Konstantinidis K.T."/>
            <person name="Angelidaki I."/>
        </authorList>
    </citation>
    <scope>NUCLEOTIDE SEQUENCE [LARGE SCALE GENOMIC DNA]</scope>
    <source>
        <strain evidence="7">AS27yjCOA_65</strain>
    </source>
</reference>
<dbReference type="NCBIfam" id="TIGR02009">
    <property type="entry name" value="PGMB-YQAB-SF"/>
    <property type="match status" value="1"/>
</dbReference>
<dbReference type="SFLD" id="SFLDG01129">
    <property type="entry name" value="C1.5:_HAD__Beta-PGM__Phosphata"/>
    <property type="match status" value="1"/>
</dbReference>
<feature type="coiled-coil region" evidence="6">
    <location>
        <begin position="49"/>
        <end position="76"/>
    </location>
</feature>
<dbReference type="CDD" id="cd02598">
    <property type="entry name" value="HAD_BPGM"/>
    <property type="match status" value="1"/>
</dbReference>
<feature type="binding site" evidence="4">
    <location>
        <position position="168"/>
    </location>
    <ligand>
        <name>Mg(2+)</name>
        <dbReference type="ChEBI" id="CHEBI:18420"/>
    </ligand>
</feature>
<dbReference type="Gene3D" id="1.10.150.240">
    <property type="entry name" value="Putative phosphatase, domain 2"/>
    <property type="match status" value="1"/>
</dbReference>
<keyword evidence="7" id="KW-0413">Isomerase</keyword>
<dbReference type="GO" id="GO:0005975">
    <property type="term" value="P:carbohydrate metabolic process"/>
    <property type="evidence" value="ECO:0007669"/>
    <property type="project" value="InterPro"/>
</dbReference>
<dbReference type="EC" id="5.4.2.6" evidence="7"/>